<evidence type="ECO:0000313" key="2">
    <source>
        <dbReference type="EMBL" id="MCW8087697.1"/>
    </source>
</evidence>
<feature type="compositionally biased region" description="Polar residues" evidence="1">
    <location>
        <begin position="1"/>
        <end position="17"/>
    </location>
</feature>
<protein>
    <submittedName>
        <fullName evidence="2">Uncharacterized protein</fullName>
    </submittedName>
</protein>
<proteinExistence type="predicted"/>
<gene>
    <name evidence="2" type="ORF">OF850_18970</name>
</gene>
<reference evidence="2 3" key="1">
    <citation type="submission" date="2022-10" db="EMBL/GenBank/DDBJ databases">
        <title>Roseococcus glaciei nov., sp. nov., isolated from glacier.</title>
        <authorList>
            <person name="Liu Q."/>
            <person name="Xin Y.-H."/>
        </authorList>
    </citation>
    <scope>NUCLEOTIDE SEQUENCE [LARGE SCALE GENOMIC DNA]</scope>
    <source>
        <strain evidence="2 3">MDT2-1-1</strain>
    </source>
</reference>
<dbReference type="RefSeq" id="WP_301591904.1">
    <property type="nucleotide sequence ID" value="NZ_JAPFQI010000020.1"/>
</dbReference>
<evidence type="ECO:0000313" key="3">
    <source>
        <dbReference type="Proteomes" id="UP001526430"/>
    </source>
</evidence>
<organism evidence="2 3">
    <name type="scientific">Sabulicella glaciei</name>
    <dbReference type="NCBI Taxonomy" id="2984948"/>
    <lineage>
        <taxon>Bacteria</taxon>
        <taxon>Pseudomonadati</taxon>
        <taxon>Pseudomonadota</taxon>
        <taxon>Alphaproteobacteria</taxon>
        <taxon>Acetobacterales</taxon>
        <taxon>Acetobacteraceae</taxon>
        <taxon>Sabulicella</taxon>
    </lineage>
</organism>
<comment type="caution">
    <text evidence="2">The sequence shown here is derived from an EMBL/GenBank/DDBJ whole genome shotgun (WGS) entry which is preliminary data.</text>
</comment>
<dbReference type="EMBL" id="JAPFQI010000020">
    <property type="protein sequence ID" value="MCW8087697.1"/>
    <property type="molecule type" value="Genomic_DNA"/>
</dbReference>
<feature type="compositionally biased region" description="Basic and acidic residues" evidence="1">
    <location>
        <begin position="42"/>
        <end position="78"/>
    </location>
</feature>
<sequence length="363" mass="38940">MDNTLFNPDSDSENLSQAGPDRPPDIAKPATPAEETAGSFDGRPEIEKEEDGKEQKDGSSDHDKGALDEGTQRSDGSRSSKAGRPSDVDQAFDALREASEQLTDTSARSSQALASTSATIAVHALRLKKDPNALPSLVHKFNEANRALGKDAPSVLSVGKRAMANPCLLLARLLMPAAYDKHRRTTVARAALRAMEYIVADAAAKNRTLKKAVRAESLRDDTTAWILDQGGVTSIYNRERALTRGKPDGDTATIPLRDASCQAYQAGLKTKACALILVTRGEDGKVQSLVEGQDSVDVVAIKDGYTLAQCKEDHLGQIWEDDTGCEIFRADVTSAILCEIADGRLGLWVAPKAVKEEAKAAQK</sequence>
<dbReference type="Proteomes" id="UP001526430">
    <property type="component" value="Unassembled WGS sequence"/>
</dbReference>
<accession>A0ABT3NZV1</accession>
<evidence type="ECO:0000256" key="1">
    <source>
        <dbReference type="SAM" id="MobiDB-lite"/>
    </source>
</evidence>
<name>A0ABT3NZV1_9PROT</name>
<keyword evidence="3" id="KW-1185">Reference proteome</keyword>
<feature type="region of interest" description="Disordered" evidence="1">
    <location>
        <begin position="1"/>
        <end position="87"/>
    </location>
</feature>